<dbReference type="AlphaFoldDB" id="A0A285ZWN5"/>
<gene>
    <name evidence="1" type="ORF">SAMN06297358_1366</name>
</gene>
<sequence length="115" mass="13991">MMVVYNVKYPKVQDFFNANKKEIYRNRLTYYHLIKYFDQRLNIDFTIKLCISAKIANHFLPNYPVKLGQLLLYQSSKLFVRNYFPSPDLYFPESLLVPLRQLIYKKTKPDRPKFR</sequence>
<evidence type="ECO:0000313" key="2">
    <source>
        <dbReference type="Proteomes" id="UP000219281"/>
    </source>
</evidence>
<accession>A0A285ZWN5</accession>
<proteinExistence type="predicted"/>
<dbReference type="EMBL" id="OCMT01000002">
    <property type="protein sequence ID" value="SOD14028.1"/>
    <property type="molecule type" value="Genomic_DNA"/>
</dbReference>
<reference evidence="2" key="1">
    <citation type="submission" date="2017-09" db="EMBL/GenBank/DDBJ databases">
        <authorList>
            <person name="Varghese N."/>
            <person name="Submissions S."/>
        </authorList>
    </citation>
    <scope>NUCLEOTIDE SEQUENCE [LARGE SCALE GENOMIC DNA]</scope>
    <source>
        <strain evidence="2">CGMCC 1.12803</strain>
    </source>
</reference>
<protein>
    <submittedName>
        <fullName evidence="1">Uncharacterized protein</fullName>
    </submittedName>
</protein>
<keyword evidence="2" id="KW-1185">Reference proteome</keyword>
<dbReference type="Proteomes" id="UP000219281">
    <property type="component" value="Unassembled WGS sequence"/>
</dbReference>
<name>A0A285ZWN5_9SPHI</name>
<evidence type="ECO:0000313" key="1">
    <source>
        <dbReference type="EMBL" id="SOD14028.1"/>
    </source>
</evidence>
<organism evidence="1 2">
    <name type="scientific">Pedobacter xixiisoli</name>
    <dbReference type="NCBI Taxonomy" id="1476464"/>
    <lineage>
        <taxon>Bacteria</taxon>
        <taxon>Pseudomonadati</taxon>
        <taxon>Bacteroidota</taxon>
        <taxon>Sphingobacteriia</taxon>
        <taxon>Sphingobacteriales</taxon>
        <taxon>Sphingobacteriaceae</taxon>
        <taxon>Pedobacter</taxon>
    </lineage>
</organism>